<feature type="region of interest" description="Disordered" evidence="1">
    <location>
        <begin position="131"/>
        <end position="156"/>
    </location>
</feature>
<gene>
    <name evidence="3" type="ORF">R1flu_013212</name>
</gene>
<organism evidence="3 4">
    <name type="scientific">Riccia fluitans</name>
    <dbReference type="NCBI Taxonomy" id="41844"/>
    <lineage>
        <taxon>Eukaryota</taxon>
        <taxon>Viridiplantae</taxon>
        <taxon>Streptophyta</taxon>
        <taxon>Embryophyta</taxon>
        <taxon>Marchantiophyta</taxon>
        <taxon>Marchantiopsida</taxon>
        <taxon>Marchantiidae</taxon>
        <taxon>Marchantiales</taxon>
        <taxon>Ricciaceae</taxon>
        <taxon>Riccia</taxon>
    </lineage>
</organism>
<accession>A0ABD1YCM1</accession>
<evidence type="ECO:0000259" key="2">
    <source>
        <dbReference type="Pfam" id="PF11976"/>
    </source>
</evidence>
<evidence type="ECO:0000256" key="1">
    <source>
        <dbReference type="SAM" id="MobiDB-lite"/>
    </source>
</evidence>
<sequence>MCHIQAMAGVKLEPLFDYSRVTPTITLDDSDDEDLEILDKIEVKGRWRPTPRPLQVIQSNIEGPVVPNVVKSVEDDDDWLTLPARVSVPAVQPPDPHILQLRQQKEEFLKLSILIQLETARVEAQASEEMERKAKLASEESPVVSNGLGAGGTPSSREKITLQLQEQGGKIHVVKIFYDDTFEKLLAIFSEKIAKRPSTDFILRFDGTTIDPRKTPKGLELEDEDMIEIHMKTSQARKRN</sequence>
<dbReference type="Gene3D" id="3.10.20.90">
    <property type="entry name" value="Phosphatidylinositol 3-kinase Catalytic Subunit, Chain A, domain 1"/>
    <property type="match status" value="1"/>
</dbReference>
<dbReference type="InterPro" id="IPR022617">
    <property type="entry name" value="Rad60/SUMO-like_dom"/>
</dbReference>
<dbReference type="InterPro" id="IPR029071">
    <property type="entry name" value="Ubiquitin-like_domsf"/>
</dbReference>
<feature type="domain" description="Rad60/SUMO-like" evidence="2">
    <location>
        <begin position="160"/>
        <end position="229"/>
    </location>
</feature>
<dbReference type="PANTHER" id="PTHR47813">
    <property type="entry name" value="UBIQUITIN-LIKE SUPERFAMILY PROTEIN"/>
    <property type="match status" value="1"/>
</dbReference>
<dbReference type="CDD" id="cd01763">
    <property type="entry name" value="Ubl_SUMO_like"/>
    <property type="match status" value="1"/>
</dbReference>
<reference evidence="3 4" key="1">
    <citation type="submission" date="2024-09" db="EMBL/GenBank/DDBJ databases">
        <title>Chromosome-scale assembly of Riccia fluitans.</title>
        <authorList>
            <person name="Paukszto L."/>
            <person name="Sawicki J."/>
            <person name="Karawczyk K."/>
            <person name="Piernik-Szablinska J."/>
            <person name="Szczecinska M."/>
            <person name="Mazdziarz M."/>
        </authorList>
    </citation>
    <scope>NUCLEOTIDE SEQUENCE [LARGE SCALE GENOMIC DNA]</scope>
    <source>
        <strain evidence="3">Rf_01</strain>
        <tissue evidence="3">Aerial parts of the thallus</tissue>
    </source>
</reference>
<dbReference type="SUPFAM" id="SSF54236">
    <property type="entry name" value="Ubiquitin-like"/>
    <property type="match status" value="1"/>
</dbReference>
<evidence type="ECO:0000313" key="4">
    <source>
        <dbReference type="Proteomes" id="UP001605036"/>
    </source>
</evidence>
<name>A0ABD1YCM1_9MARC</name>
<dbReference type="Pfam" id="PF11976">
    <property type="entry name" value="Rad60-SLD"/>
    <property type="match status" value="1"/>
</dbReference>
<dbReference type="AlphaFoldDB" id="A0ABD1YCM1"/>
<dbReference type="PANTHER" id="PTHR47813:SF2">
    <property type="entry name" value="UBIQUITIN-LIKE SUPERFAMILY PROTEIN"/>
    <property type="match status" value="1"/>
</dbReference>
<protein>
    <recommendedName>
        <fullName evidence="2">Rad60/SUMO-like domain-containing protein</fullName>
    </recommendedName>
</protein>
<evidence type="ECO:0000313" key="3">
    <source>
        <dbReference type="EMBL" id="KAL2628526.1"/>
    </source>
</evidence>
<proteinExistence type="predicted"/>
<comment type="caution">
    <text evidence="3">The sequence shown here is derived from an EMBL/GenBank/DDBJ whole genome shotgun (WGS) entry which is preliminary data.</text>
</comment>
<keyword evidence="4" id="KW-1185">Reference proteome</keyword>
<dbReference type="EMBL" id="JBHFFA010000004">
    <property type="protein sequence ID" value="KAL2628526.1"/>
    <property type="molecule type" value="Genomic_DNA"/>
</dbReference>
<dbReference type="Proteomes" id="UP001605036">
    <property type="component" value="Unassembled WGS sequence"/>
</dbReference>